<evidence type="ECO:0000256" key="1">
    <source>
        <dbReference type="ARBA" id="ARBA00004141"/>
    </source>
</evidence>
<keyword evidence="6 9" id="KW-0472">Membrane</keyword>
<comment type="caution">
    <text evidence="11">The sequence shown here is derived from an EMBL/GenBank/DDBJ whole genome shotgun (WGS) entry which is preliminary data.</text>
</comment>
<feature type="transmembrane region" description="Helical" evidence="9">
    <location>
        <begin position="243"/>
        <end position="262"/>
    </location>
</feature>
<dbReference type="Proteomes" id="UP001633002">
    <property type="component" value="Unassembled WGS sequence"/>
</dbReference>
<evidence type="ECO:0000256" key="2">
    <source>
        <dbReference type="ARBA" id="ARBA00022448"/>
    </source>
</evidence>
<protein>
    <recommendedName>
        <fullName evidence="10">Amino acid transporter transmembrane domain-containing protein</fullName>
    </recommendedName>
</protein>
<evidence type="ECO:0000259" key="10">
    <source>
        <dbReference type="Pfam" id="PF01490"/>
    </source>
</evidence>
<feature type="transmembrane region" description="Helical" evidence="9">
    <location>
        <begin position="384"/>
        <end position="408"/>
    </location>
</feature>
<dbReference type="GO" id="GO:0031090">
    <property type="term" value="C:organelle membrane"/>
    <property type="evidence" value="ECO:0007669"/>
    <property type="project" value="UniProtKB-ARBA"/>
</dbReference>
<comment type="subcellular location">
    <subcellularLocation>
        <location evidence="1">Membrane</location>
        <topology evidence="1">Multi-pass membrane protein</topology>
    </subcellularLocation>
</comment>
<dbReference type="EMBL" id="JBJQOH010000003">
    <property type="protein sequence ID" value="KAL3694624.1"/>
    <property type="molecule type" value="Genomic_DNA"/>
</dbReference>
<proteinExistence type="inferred from homology"/>
<evidence type="ECO:0000256" key="9">
    <source>
        <dbReference type="SAM" id="Phobius"/>
    </source>
</evidence>
<name>A0ABD3HZ52_9MARC</name>
<evidence type="ECO:0000256" key="7">
    <source>
        <dbReference type="ARBA" id="ARBA00049662"/>
    </source>
</evidence>
<comment type="similarity">
    <text evidence="7">Belongs to the amino acid/polyamine transporter 2 family. Amino acid/auxin permease (AAAP) (TC 2.A.18.5) subfamily.</text>
</comment>
<feature type="transmembrane region" description="Helical" evidence="9">
    <location>
        <begin position="351"/>
        <end position="372"/>
    </location>
</feature>
<evidence type="ECO:0000313" key="11">
    <source>
        <dbReference type="EMBL" id="KAL3694624.1"/>
    </source>
</evidence>
<feature type="transmembrane region" description="Helical" evidence="9">
    <location>
        <begin position="282"/>
        <end position="302"/>
    </location>
</feature>
<dbReference type="PANTHER" id="PTHR22950:SF692">
    <property type="entry name" value="TRANSMEMBRANE AMINO ACID TRANSPORTER FAMILY PROTEIN"/>
    <property type="match status" value="1"/>
</dbReference>
<gene>
    <name evidence="11" type="ORF">R1sor_008275</name>
</gene>
<evidence type="ECO:0000256" key="5">
    <source>
        <dbReference type="ARBA" id="ARBA00022989"/>
    </source>
</evidence>
<evidence type="ECO:0000256" key="3">
    <source>
        <dbReference type="ARBA" id="ARBA00022692"/>
    </source>
</evidence>
<evidence type="ECO:0000256" key="4">
    <source>
        <dbReference type="ARBA" id="ARBA00022970"/>
    </source>
</evidence>
<feature type="region of interest" description="Disordered" evidence="8">
    <location>
        <begin position="82"/>
        <end position="112"/>
    </location>
</feature>
<organism evidence="11 12">
    <name type="scientific">Riccia sorocarpa</name>
    <dbReference type="NCBI Taxonomy" id="122646"/>
    <lineage>
        <taxon>Eukaryota</taxon>
        <taxon>Viridiplantae</taxon>
        <taxon>Streptophyta</taxon>
        <taxon>Embryophyta</taxon>
        <taxon>Marchantiophyta</taxon>
        <taxon>Marchantiopsida</taxon>
        <taxon>Marchantiidae</taxon>
        <taxon>Marchantiales</taxon>
        <taxon>Ricciaceae</taxon>
        <taxon>Riccia</taxon>
    </lineage>
</organism>
<dbReference type="PANTHER" id="PTHR22950">
    <property type="entry name" value="AMINO ACID TRANSPORTER"/>
    <property type="match status" value="1"/>
</dbReference>
<keyword evidence="4" id="KW-0029">Amino-acid transport</keyword>
<dbReference type="Pfam" id="PF01490">
    <property type="entry name" value="Aa_trans"/>
    <property type="match status" value="1"/>
</dbReference>
<feature type="compositionally biased region" description="Polar residues" evidence="8">
    <location>
        <begin position="95"/>
        <end position="110"/>
    </location>
</feature>
<evidence type="ECO:0000256" key="8">
    <source>
        <dbReference type="SAM" id="MobiDB-lite"/>
    </source>
</evidence>
<accession>A0ABD3HZ52</accession>
<feature type="domain" description="Amino acid transporter transmembrane" evidence="10">
    <location>
        <begin position="165"/>
        <end position="548"/>
    </location>
</feature>
<feature type="transmembrane region" description="Helical" evidence="9">
    <location>
        <begin position="470"/>
        <end position="490"/>
    </location>
</feature>
<feature type="transmembrane region" description="Helical" evidence="9">
    <location>
        <begin position="168"/>
        <end position="190"/>
    </location>
</feature>
<keyword evidence="3 9" id="KW-0812">Transmembrane</keyword>
<dbReference type="GO" id="GO:0006865">
    <property type="term" value="P:amino acid transport"/>
    <property type="evidence" value="ECO:0007669"/>
    <property type="project" value="UniProtKB-KW"/>
</dbReference>
<sequence length="558" mass="60877">MGRDEGMPEDTNSGRMWSSFRFIGPEDAGSGDEVSVPINLARENRAVRRSTSADLERFNISPSMNRRANLWPRTFEQQMSRISRSASLEEVGTPRSDSLNEPLLRSTSGLEQKPSLRNRVPTFKQTVENGRPPKSRVPEVYEKVSLESDALTPAGDDTRKTEGRESSFLQACFNGMNILAGVGILSTPYALSQGGWLSLGILLLFGVICLYTGILLRKCMEADESIASYLDIGQAAFGPNGRFLIAIVIYVELFCATVEYLIMEGDNLASIFALPDFQIGSFTVTAHQVFVVLSALLFMPTVWLRELSLLSYLSAGGILACVAIVFVVGYVGAFRGIGFNHTGTFVHLSGLPMAVGISAFCYTGHAVFPSIYNDMKDKSQFSKVLTLCFISITILYGVTAVEGYTMFGEDVKSQVTLNLPTSLVSSRVAVWIIVIIPFAKYALTITPVAQSLEEFLPWDSESKEFRRGSICIRSLLVLSTVVVALTVPFFGLMMAFIGSSLSIMGAVILPCLCYSRIHKEISCAERSVLVIVIVIGIAAGIIGTYTSILGIVRKSEGY</sequence>
<dbReference type="InterPro" id="IPR013057">
    <property type="entry name" value="AA_transpt_TM"/>
</dbReference>
<keyword evidence="12" id="KW-1185">Reference proteome</keyword>
<reference evidence="11 12" key="1">
    <citation type="submission" date="2024-09" db="EMBL/GenBank/DDBJ databases">
        <title>Chromosome-scale assembly of Riccia sorocarpa.</title>
        <authorList>
            <person name="Paukszto L."/>
        </authorList>
    </citation>
    <scope>NUCLEOTIDE SEQUENCE [LARGE SCALE GENOMIC DNA]</scope>
    <source>
        <strain evidence="11">LP-2024</strain>
        <tissue evidence="11">Aerial parts of the thallus</tissue>
    </source>
</reference>
<feature type="transmembrane region" description="Helical" evidence="9">
    <location>
        <begin position="496"/>
        <end position="515"/>
    </location>
</feature>
<dbReference type="AlphaFoldDB" id="A0ABD3HZ52"/>
<feature type="transmembrane region" description="Helical" evidence="9">
    <location>
        <begin position="428"/>
        <end position="449"/>
    </location>
</feature>
<feature type="transmembrane region" description="Helical" evidence="9">
    <location>
        <begin position="527"/>
        <end position="552"/>
    </location>
</feature>
<feature type="transmembrane region" description="Helical" evidence="9">
    <location>
        <begin position="309"/>
        <end position="331"/>
    </location>
</feature>
<feature type="transmembrane region" description="Helical" evidence="9">
    <location>
        <begin position="196"/>
        <end position="216"/>
    </location>
</feature>
<keyword evidence="2" id="KW-0813">Transport</keyword>
<evidence type="ECO:0000313" key="12">
    <source>
        <dbReference type="Proteomes" id="UP001633002"/>
    </source>
</evidence>
<keyword evidence="5 9" id="KW-1133">Transmembrane helix</keyword>
<evidence type="ECO:0000256" key="6">
    <source>
        <dbReference type="ARBA" id="ARBA00023136"/>
    </source>
</evidence>